<dbReference type="InterPro" id="IPR036852">
    <property type="entry name" value="Peptidase_S8/S53_dom_sf"/>
</dbReference>
<feature type="active site" description="Charge relay system" evidence="20 21">
    <location>
        <position position="172"/>
    </location>
</feature>
<sequence>MRCRPTTVMCCAFVVLFSIARSVDASFGDRQYLNEWAVEIPGGPDAARSIAKELDYRLVRQIGTLENHYLFKHQTHPSRTKRSADHITKRLSEDDRVSWAEQQYEKQRSKRASLGSCRNCPVDKLFDDPMWNQQWYLQDTRTSSSLPKLDLHVIPVWRKGITGKGVVITVLDDGLEWNHTDIYPNYDAAASYDFNDNDPDPFPRYDSTNENKHGTRCAGEIAMQADNNKCGVGVAYNSKVGGIRMLDGIVTDAIEASSIGFNPDHVDIYSASWGPNDDGKTVEGPGRLASKAFEYGIQKGRGGKGSIFVWASGNGGRQGDNCDCDGYTDSIYTISISSASQQGLSPWYAEKCSSTLATAYSSGDYTDQRITSADLHNECTETHTGTSASAPLAAGIFALSLEQNPELTWRDLQHLVVWTSEFDPLANNPGWKRNGAGLMVNSRFGFGLLNAKALVDLADPATWKHVPEKKQCIVRDDSFQPRALKAAGEITIEIPTKACAGQNNAVLSLEHVQVEASIEYTRRGDLHIKLTSPSGTSTVLLAERERDTSSNGFRNWDFMSVHTWGEDPTGTWTLKITDTGYFQSSIFQQISNHRKCSCWKLILHGTSEKPEHMKKPRVYVPYNAVQNDRRGVEHMDDMIEVIPMPLICKSRSVYPSVLTPAALSQSPAKASSWGEQHTGRAPSLPWRAGPHVAPQKLYQALDRINQYQQGGQDNSLYSDYSDGFYSTKPYRHRDDRLLQALFDMLSDDRQ</sequence>
<dbReference type="AlphaFoldDB" id="A0A8C7VHE7"/>
<dbReference type="GO" id="GO:0043005">
    <property type="term" value="C:neuron projection"/>
    <property type="evidence" value="ECO:0007669"/>
    <property type="project" value="TreeGrafter"/>
</dbReference>
<evidence type="ECO:0000256" key="14">
    <source>
        <dbReference type="ARBA" id="ARBA00023145"/>
    </source>
</evidence>
<evidence type="ECO:0000256" key="18">
    <source>
        <dbReference type="ARBA" id="ARBA00031320"/>
    </source>
</evidence>
<comment type="cofactor">
    <cofactor evidence="2">
        <name>Ca(2+)</name>
        <dbReference type="ChEBI" id="CHEBI:29108"/>
    </cofactor>
</comment>
<dbReference type="SUPFAM" id="SSF54897">
    <property type="entry name" value="Protease propeptides/inhibitors"/>
    <property type="match status" value="1"/>
</dbReference>
<evidence type="ECO:0000256" key="19">
    <source>
        <dbReference type="ARBA" id="ARBA00032862"/>
    </source>
</evidence>
<dbReference type="Gene3D" id="3.40.50.200">
    <property type="entry name" value="Peptidase S8/S53 domain"/>
    <property type="match status" value="1"/>
</dbReference>
<evidence type="ECO:0000256" key="15">
    <source>
        <dbReference type="ARBA" id="ARBA00023157"/>
    </source>
</evidence>
<keyword evidence="25" id="KW-1185">Reference proteome</keyword>
<dbReference type="PROSITE" id="PS00138">
    <property type="entry name" value="SUBTILASE_SER"/>
    <property type="match status" value="1"/>
</dbReference>
<dbReference type="SUPFAM" id="SSF52743">
    <property type="entry name" value="Subtilisin-like"/>
    <property type="match status" value="1"/>
</dbReference>
<accession>A0A8C7VHE7</accession>
<dbReference type="Proteomes" id="UP000694395">
    <property type="component" value="Chromosome 17"/>
</dbReference>
<dbReference type="EC" id="3.4.21.93" evidence="6"/>
<dbReference type="GO" id="GO:0005615">
    <property type="term" value="C:extracellular space"/>
    <property type="evidence" value="ECO:0007669"/>
    <property type="project" value="TreeGrafter"/>
</dbReference>
<evidence type="ECO:0000313" key="25">
    <source>
        <dbReference type="Proteomes" id="UP000694395"/>
    </source>
</evidence>
<dbReference type="PROSITE" id="PS51892">
    <property type="entry name" value="SUBTILASE"/>
    <property type="match status" value="1"/>
</dbReference>
<evidence type="ECO:0000256" key="2">
    <source>
        <dbReference type="ARBA" id="ARBA00001913"/>
    </source>
</evidence>
<evidence type="ECO:0000256" key="7">
    <source>
        <dbReference type="ARBA" id="ARBA00015312"/>
    </source>
</evidence>
<dbReference type="InterPro" id="IPR002884">
    <property type="entry name" value="P_dom"/>
</dbReference>
<dbReference type="Pfam" id="PF12177">
    <property type="entry name" value="Proho_convert"/>
    <property type="match status" value="1"/>
</dbReference>
<comment type="subcellular location">
    <subcellularLocation>
        <location evidence="4">Cytoplasmic vesicle</location>
        <location evidence="4">Secretory vesicle</location>
    </subcellularLocation>
</comment>
<dbReference type="GO" id="GO:0004252">
    <property type="term" value="F:serine-type endopeptidase activity"/>
    <property type="evidence" value="ECO:0007669"/>
    <property type="project" value="UniProtKB-UniRule"/>
</dbReference>
<dbReference type="Pfam" id="PF01483">
    <property type="entry name" value="P_proprotein"/>
    <property type="match status" value="1"/>
</dbReference>
<evidence type="ECO:0000256" key="4">
    <source>
        <dbReference type="ARBA" id="ARBA00004398"/>
    </source>
</evidence>
<dbReference type="PROSITE" id="PS00136">
    <property type="entry name" value="SUBTILASE_ASP"/>
    <property type="match status" value="1"/>
</dbReference>
<dbReference type="InterPro" id="IPR015500">
    <property type="entry name" value="Peptidase_S8_subtilisin-rel"/>
</dbReference>
<dbReference type="PANTHER" id="PTHR42884:SF14">
    <property type="entry name" value="NEUROENDOCRINE CONVERTASE 1"/>
    <property type="match status" value="1"/>
</dbReference>
<evidence type="ECO:0000256" key="21">
    <source>
        <dbReference type="PROSITE-ProRule" id="PRU01240"/>
    </source>
</evidence>
<evidence type="ECO:0000256" key="3">
    <source>
        <dbReference type="ARBA" id="ARBA00002975"/>
    </source>
</evidence>
<keyword evidence="15" id="KW-1015">Disulfide bond</keyword>
<evidence type="ECO:0000313" key="24">
    <source>
        <dbReference type="Ensembl" id="ENSOMYP00000025921.2"/>
    </source>
</evidence>
<dbReference type="InterPro" id="IPR032815">
    <property type="entry name" value="S8_pro-domain"/>
</dbReference>
<feature type="signal peptide" evidence="22">
    <location>
        <begin position="1"/>
        <end position="25"/>
    </location>
</feature>
<dbReference type="InterPro" id="IPR023827">
    <property type="entry name" value="Peptidase_S8_Asp-AS"/>
</dbReference>
<dbReference type="InterPro" id="IPR008979">
    <property type="entry name" value="Galactose-bd-like_sf"/>
</dbReference>
<dbReference type="InterPro" id="IPR000209">
    <property type="entry name" value="Peptidase_S8/S53_dom"/>
</dbReference>
<evidence type="ECO:0000256" key="10">
    <source>
        <dbReference type="ARBA" id="ARBA00022729"/>
    </source>
</evidence>
<reference evidence="24" key="3">
    <citation type="submission" date="2025-09" db="UniProtKB">
        <authorList>
            <consortium name="Ensembl"/>
        </authorList>
    </citation>
    <scope>IDENTIFICATION</scope>
</reference>
<dbReference type="FunFam" id="3.40.50.200:FF:000010">
    <property type="entry name" value="Putative neuroendocrine convertase 1"/>
    <property type="match status" value="1"/>
</dbReference>
<feature type="active site" description="Charge relay system" evidence="20 21">
    <location>
        <position position="213"/>
    </location>
</feature>
<dbReference type="FunFam" id="2.60.120.260:FF:000054">
    <property type="entry name" value="Proprotein convertase subtilisin/kexin type 1"/>
    <property type="match status" value="1"/>
</dbReference>
<organism evidence="24 25">
    <name type="scientific">Oncorhynchus mykiss</name>
    <name type="common">Rainbow trout</name>
    <name type="synonym">Salmo gairdneri</name>
    <dbReference type="NCBI Taxonomy" id="8022"/>
    <lineage>
        <taxon>Eukaryota</taxon>
        <taxon>Metazoa</taxon>
        <taxon>Chordata</taxon>
        <taxon>Craniata</taxon>
        <taxon>Vertebrata</taxon>
        <taxon>Euteleostomi</taxon>
        <taxon>Actinopterygii</taxon>
        <taxon>Neopterygii</taxon>
        <taxon>Teleostei</taxon>
        <taxon>Protacanthopterygii</taxon>
        <taxon>Salmoniformes</taxon>
        <taxon>Salmonidae</taxon>
        <taxon>Salmoninae</taxon>
        <taxon>Oncorhynchus</taxon>
    </lineage>
</organism>
<comment type="function">
    <text evidence="3">Involved in the processing of hormone and other protein precursors at sites comprised of pairs of basic amino acid residues. Substrates include POMC, renin, enkephalin, dynorphin, somatostatin, insulin and AGRP.</text>
</comment>
<dbReference type="GO" id="GO:0030133">
    <property type="term" value="C:transport vesicle"/>
    <property type="evidence" value="ECO:0007669"/>
    <property type="project" value="UniProtKB-SubCell"/>
</dbReference>
<dbReference type="PRINTS" id="PR00723">
    <property type="entry name" value="SUBTILISIN"/>
</dbReference>
<keyword evidence="14" id="KW-0865">Zymogen</keyword>
<dbReference type="FunFam" id="3.30.70.850:FF:000001">
    <property type="entry name" value="Proprotein convertase subtilisin/kexin type 5"/>
    <property type="match status" value="1"/>
</dbReference>
<feature type="chain" id="PRO_5035428979" description="Neuroendocrine convertase 1" evidence="22">
    <location>
        <begin position="26"/>
        <end position="750"/>
    </location>
</feature>
<dbReference type="GO" id="GO:0034774">
    <property type="term" value="C:secretory granule lumen"/>
    <property type="evidence" value="ECO:0007669"/>
    <property type="project" value="UniProtKB-ARBA"/>
</dbReference>
<dbReference type="PROSITE" id="PS51829">
    <property type="entry name" value="P_HOMO_B"/>
    <property type="match status" value="1"/>
</dbReference>
<reference evidence="24" key="2">
    <citation type="submission" date="2025-08" db="UniProtKB">
        <authorList>
            <consortium name="Ensembl"/>
        </authorList>
    </citation>
    <scope>IDENTIFICATION</scope>
</reference>
<keyword evidence="8 21" id="KW-0645">Protease</keyword>
<evidence type="ECO:0000256" key="22">
    <source>
        <dbReference type="SAM" id="SignalP"/>
    </source>
</evidence>
<keyword evidence="17" id="KW-0968">Cytoplasmic vesicle</keyword>
<keyword evidence="16" id="KW-0325">Glycoprotein</keyword>
<dbReference type="InterPro" id="IPR034182">
    <property type="entry name" value="Kexin/furin"/>
</dbReference>
<evidence type="ECO:0000256" key="13">
    <source>
        <dbReference type="ARBA" id="ARBA00022837"/>
    </source>
</evidence>
<comment type="similarity">
    <text evidence="5">Belongs to the peptidase S8 family. Furin subfamily.</text>
</comment>
<reference evidence="24" key="1">
    <citation type="submission" date="2020-07" db="EMBL/GenBank/DDBJ databases">
        <title>A long reads based de novo assembly of the rainbow trout Arlee double haploid line genome.</title>
        <authorList>
            <person name="Gao G."/>
            <person name="Palti Y."/>
        </authorList>
    </citation>
    <scope>NUCLEOTIDE SEQUENCE [LARGE SCALE GENOMIC DNA]</scope>
</reference>
<keyword evidence="10 22" id="KW-0732">Signal</keyword>
<dbReference type="PROSITE" id="PS00137">
    <property type="entry name" value="SUBTILASE_HIS"/>
    <property type="match status" value="1"/>
</dbReference>
<dbReference type="SUPFAM" id="SSF49785">
    <property type="entry name" value="Galactose-binding domain-like"/>
    <property type="match status" value="1"/>
</dbReference>
<dbReference type="InterPro" id="IPR022005">
    <property type="entry name" value="Proho_convert"/>
</dbReference>
<dbReference type="Pfam" id="PF16470">
    <property type="entry name" value="S8_pro-domain"/>
    <property type="match status" value="1"/>
</dbReference>
<dbReference type="InterPro" id="IPR023828">
    <property type="entry name" value="Peptidase_S8_Ser-AS"/>
</dbReference>
<evidence type="ECO:0000256" key="11">
    <source>
        <dbReference type="ARBA" id="ARBA00022801"/>
    </source>
</evidence>
<name>A0A8C7VHE7_ONCMY</name>
<keyword evidence="12 21" id="KW-0720">Serine protease</keyword>
<dbReference type="Gene3D" id="3.30.70.850">
    <property type="entry name" value="Peptidase S8, pro-domain"/>
    <property type="match status" value="1"/>
</dbReference>
<keyword evidence="11 21" id="KW-0378">Hydrolase</keyword>
<dbReference type="PANTHER" id="PTHR42884">
    <property type="entry name" value="PROPROTEIN CONVERTASE SUBTILISIN/KEXIN-RELATED"/>
    <property type="match status" value="1"/>
</dbReference>
<dbReference type="Gene3D" id="2.60.120.260">
    <property type="entry name" value="Galactose-binding domain-like"/>
    <property type="match status" value="1"/>
</dbReference>
<dbReference type="GO" id="GO:0016020">
    <property type="term" value="C:membrane"/>
    <property type="evidence" value="ECO:0007669"/>
    <property type="project" value="TreeGrafter"/>
</dbReference>
<evidence type="ECO:0000256" key="12">
    <source>
        <dbReference type="ARBA" id="ARBA00022825"/>
    </source>
</evidence>
<feature type="active site" description="Charge relay system" evidence="20 21">
    <location>
        <position position="387"/>
    </location>
</feature>
<evidence type="ECO:0000256" key="16">
    <source>
        <dbReference type="ARBA" id="ARBA00023180"/>
    </source>
</evidence>
<evidence type="ECO:0000256" key="17">
    <source>
        <dbReference type="ARBA" id="ARBA00023329"/>
    </source>
</evidence>
<evidence type="ECO:0000256" key="6">
    <source>
        <dbReference type="ARBA" id="ARBA00013234"/>
    </source>
</evidence>
<gene>
    <name evidence="24" type="primary">LOC110493995</name>
</gene>
<evidence type="ECO:0000256" key="20">
    <source>
        <dbReference type="PIRSR" id="PIRSR615500-1"/>
    </source>
</evidence>
<dbReference type="InterPro" id="IPR022398">
    <property type="entry name" value="Peptidase_S8_His-AS"/>
</dbReference>
<keyword evidence="9" id="KW-0165">Cleavage on pair of basic residues</keyword>
<dbReference type="GO" id="GO:0016486">
    <property type="term" value="P:peptide hormone processing"/>
    <property type="evidence" value="ECO:0007669"/>
    <property type="project" value="TreeGrafter"/>
</dbReference>
<protein>
    <recommendedName>
        <fullName evidence="7">Neuroendocrine convertase 1</fullName>
        <ecNumber evidence="6">3.4.21.93</ecNumber>
    </recommendedName>
    <alternativeName>
        <fullName evidence="18">Prohormone convertase 1</fullName>
    </alternativeName>
    <alternativeName>
        <fullName evidence="19">Proprotein convertase 1</fullName>
    </alternativeName>
</protein>
<dbReference type="Pfam" id="PF00082">
    <property type="entry name" value="Peptidase_S8"/>
    <property type="match status" value="1"/>
</dbReference>
<keyword evidence="13" id="KW-0106">Calcium</keyword>
<comment type="catalytic activity">
    <reaction evidence="1">
        <text>Release of protein hormones, neuropeptides and renin from their precursors, generally by hydrolysis of -Lys-Arg-|- bonds.</text>
        <dbReference type="EC" id="3.4.21.93"/>
    </reaction>
</comment>
<dbReference type="GeneTree" id="ENSGT00940000157385"/>
<evidence type="ECO:0000256" key="8">
    <source>
        <dbReference type="ARBA" id="ARBA00022670"/>
    </source>
</evidence>
<evidence type="ECO:0000256" key="9">
    <source>
        <dbReference type="ARBA" id="ARBA00022685"/>
    </source>
</evidence>
<feature type="domain" description="P/Homo B" evidence="23">
    <location>
        <begin position="465"/>
        <end position="609"/>
    </location>
</feature>
<proteinExistence type="inferred from homology"/>
<dbReference type="InterPro" id="IPR038466">
    <property type="entry name" value="S8_pro-domain_sf"/>
</dbReference>
<evidence type="ECO:0000256" key="5">
    <source>
        <dbReference type="ARBA" id="ARBA00005325"/>
    </source>
</evidence>
<dbReference type="CDD" id="cd04059">
    <property type="entry name" value="Peptidases_S8_Protein_convertases_Kexins_Furin-like"/>
    <property type="match status" value="1"/>
</dbReference>
<evidence type="ECO:0000259" key="23">
    <source>
        <dbReference type="PROSITE" id="PS51829"/>
    </source>
</evidence>
<evidence type="ECO:0000256" key="1">
    <source>
        <dbReference type="ARBA" id="ARBA00000779"/>
    </source>
</evidence>
<dbReference type="Ensembl" id="ENSOMYT00000028359.2">
    <property type="protein sequence ID" value="ENSOMYP00000025921.2"/>
    <property type="gene ID" value="ENSOMYG00000012103.2"/>
</dbReference>
<dbReference type="Gene3D" id="6.10.250.3320">
    <property type="match status" value="1"/>
</dbReference>